<feature type="repeat" description="TPR" evidence="3">
    <location>
        <begin position="74"/>
        <end position="107"/>
    </location>
</feature>
<dbReference type="GO" id="GO:0072380">
    <property type="term" value="C:TRC complex"/>
    <property type="evidence" value="ECO:0007669"/>
    <property type="project" value="TreeGrafter"/>
</dbReference>
<gene>
    <name evidence="4" type="ORF">BD410DRAFT_730356</name>
</gene>
<proteinExistence type="predicted"/>
<evidence type="ECO:0000256" key="2">
    <source>
        <dbReference type="ARBA" id="ARBA00022803"/>
    </source>
</evidence>
<keyword evidence="1" id="KW-0677">Repeat</keyword>
<dbReference type="GO" id="GO:0006620">
    <property type="term" value="P:post-translational protein targeting to endoplasmic reticulum membrane"/>
    <property type="evidence" value="ECO:0007669"/>
    <property type="project" value="TreeGrafter"/>
</dbReference>
<evidence type="ECO:0000313" key="5">
    <source>
        <dbReference type="Proteomes" id="UP000294933"/>
    </source>
</evidence>
<dbReference type="InterPro" id="IPR011990">
    <property type="entry name" value="TPR-like_helical_dom_sf"/>
</dbReference>
<dbReference type="GO" id="GO:0060090">
    <property type="term" value="F:molecular adaptor activity"/>
    <property type="evidence" value="ECO:0007669"/>
    <property type="project" value="TreeGrafter"/>
</dbReference>
<accession>A0A4Y7PQ00</accession>
<sequence length="540" mass="61842">MANKSDATKLKEAGNALFASQDYIHAYEKYSSAIALDKANAVLYTNRAACLLAMNRFGFDACTGKAIDLDPLYSKAWSRLAQGRHELGDWSLAVRAWEKALECLPSTKLTASDEKLKRQFADGLKATKKRMQDAEVHQRSQVPPVPDHMFNSGDMPWDRARAMMSELLRRPSGVGNSSAWIIIGAHNVVSENAIRYFLDRLHIWTFRKLLRQKKPEISGETNRVTSMYHPNSNWLEKYNSQVLIENQARRAWLQHGPEEVMQLAQIRLREEGWKTTRPALSVTVRAWLMRGFLCNGLNQDYPTAMNWYSHAIHLLEHGQKVWRDTAYEDRGMVFTPTFLRGVRAAHLEAFMQACAQKPGRTNKDYPLERLLELADALYLDSVREKPPPGKMDFDFATVLSFYVYPAAQALATKGWYHRRISENSGSKPAELVYHSLRSAKLYIEAARLLPEDDELHCWYLNAAANRLWFAQAPLSLMIPIMSSIRRTYPIMMRIWTISALTRTGRDEDLHGVMEFEKKVLKAMDNGQLTLSSRVTPWTKL</sequence>
<keyword evidence="2 3" id="KW-0802">TPR repeat</keyword>
<evidence type="ECO:0000256" key="3">
    <source>
        <dbReference type="PROSITE-ProRule" id="PRU00339"/>
    </source>
</evidence>
<dbReference type="SUPFAM" id="SSF48452">
    <property type="entry name" value="TPR-like"/>
    <property type="match status" value="1"/>
</dbReference>
<dbReference type="AlphaFoldDB" id="A0A4Y7PQ00"/>
<organism evidence="4 5">
    <name type="scientific">Rickenella mellea</name>
    <dbReference type="NCBI Taxonomy" id="50990"/>
    <lineage>
        <taxon>Eukaryota</taxon>
        <taxon>Fungi</taxon>
        <taxon>Dikarya</taxon>
        <taxon>Basidiomycota</taxon>
        <taxon>Agaricomycotina</taxon>
        <taxon>Agaricomycetes</taxon>
        <taxon>Hymenochaetales</taxon>
        <taxon>Rickenellaceae</taxon>
        <taxon>Rickenella</taxon>
    </lineage>
</organism>
<dbReference type="STRING" id="50990.A0A4Y7PQ00"/>
<dbReference type="Gene3D" id="1.25.40.10">
    <property type="entry name" value="Tetratricopeptide repeat domain"/>
    <property type="match status" value="1"/>
</dbReference>
<dbReference type="InterPro" id="IPR047150">
    <property type="entry name" value="SGT"/>
</dbReference>
<dbReference type="OrthoDB" id="2423701at2759"/>
<reference evidence="4 5" key="1">
    <citation type="submission" date="2018-06" db="EMBL/GenBank/DDBJ databases">
        <title>A transcriptomic atlas of mushroom development highlights an independent origin of complex multicellularity.</title>
        <authorList>
            <consortium name="DOE Joint Genome Institute"/>
            <person name="Krizsan K."/>
            <person name="Almasi E."/>
            <person name="Merenyi Z."/>
            <person name="Sahu N."/>
            <person name="Viragh M."/>
            <person name="Koszo T."/>
            <person name="Mondo S."/>
            <person name="Kiss B."/>
            <person name="Balint B."/>
            <person name="Kues U."/>
            <person name="Barry K."/>
            <person name="Hegedus J.C."/>
            <person name="Henrissat B."/>
            <person name="Johnson J."/>
            <person name="Lipzen A."/>
            <person name="Ohm R."/>
            <person name="Nagy I."/>
            <person name="Pangilinan J."/>
            <person name="Yan J."/>
            <person name="Xiong Y."/>
            <person name="Grigoriev I.V."/>
            <person name="Hibbett D.S."/>
            <person name="Nagy L.G."/>
        </authorList>
    </citation>
    <scope>NUCLEOTIDE SEQUENCE [LARGE SCALE GENOMIC DNA]</scope>
    <source>
        <strain evidence="4 5">SZMC22713</strain>
    </source>
</reference>
<protein>
    <submittedName>
        <fullName evidence="4">Uncharacterized protein</fullName>
    </submittedName>
</protein>
<dbReference type="InterPro" id="IPR019734">
    <property type="entry name" value="TPR_rpt"/>
</dbReference>
<dbReference type="PANTHER" id="PTHR45831">
    <property type="entry name" value="LD24721P"/>
    <property type="match status" value="1"/>
</dbReference>
<evidence type="ECO:0000256" key="1">
    <source>
        <dbReference type="ARBA" id="ARBA00022737"/>
    </source>
</evidence>
<dbReference type="PROSITE" id="PS50005">
    <property type="entry name" value="TPR"/>
    <property type="match status" value="1"/>
</dbReference>
<name>A0A4Y7PQ00_9AGAM</name>
<dbReference type="GO" id="GO:0016020">
    <property type="term" value="C:membrane"/>
    <property type="evidence" value="ECO:0007669"/>
    <property type="project" value="TreeGrafter"/>
</dbReference>
<dbReference type="EMBL" id="ML170226">
    <property type="protein sequence ID" value="TDL17198.1"/>
    <property type="molecule type" value="Genomic_DNA"/>
</dbReference>
<dbReference type="SMART" id="SM00028">
    <property type="entry name" value="TPR"/>
    <property type="match status" value="2"/>
</dbReference>
<evidence type="ECO:0000313" key="4">
    <source>
        <dbReference type="EMBL" id="TDL17198.1"/>
    </source>
</evidence>
<dbReference type="VEuPathDB" id="FungiDB:BD410DRAFT_730356"/>
<dbReference type="PANTHER" id="PTHR45831:SF4">
    <property type="match status" value="1"/>
</dbReference>
<dbReference type="Proteomes" id="UP000294933">
    <property type="component" value="Unassembled WGS sequence"/>
</dbReference>
<keyword evidence="5" id="KW-1185">Reference proteome</keyword>